<protein>
    <recommendedName>
        <fullName evidence="4">Helix-turn-helix domain-containing protein</fullName>
    </recommendedName>
</protein>
<proteinExistence type="predicted"/>
<dbReference type="EMBL" id="FMAF01000013">
    <property type="protein sequence ID" value="SCB41313.1"/>
    <property type="molecule type" value="Genomic_DNA"/>
</dbReference>
<dbReference type="OrthoDB" id="7864318at2"/>
<evidence type="ECO:0008006" key="4">
    <source>
        <dbReference type="Google" id="ProtNLM"/>
    </source>
</evidence>
<dbReference type="AlphaFoldDB" id="A0A1C3WMN4"/>
<reference evidence="2 3" key="1">
    <citation type="submission" date="2016-08" db="EMBL/GenBank/DDBJ databases">
        <authorList>
            <person name="Seilhamer J.J."/>
        </authorList>
    </citation>
    <scope>NUCLEOTIDE SEQUENCE [LARGE SCALE GENOMIC DNA]</scope>
    <source>
        <strain evidence="2 3">P1-7</strain>
    </source>
</reference>
<evidence type="ECO:0000256" key="1">
    <source>
        <dbReference type="SAM" id="MobiDB-lite"/>
    </source>
</evidence>
<feature type="compositionally biased region" description="Basic and acidic residues" evidence="1">
    <location>
        <begin position="153"/>
        <end position="169"/>
    </location>
</feature>
<feature type="region of interest" description="Disordered" evidence="1">
    <location>
        <begin position="122"/>
        <end position="169"/>
    </location>
</feature>
<organism evidence="2 3">
    <name type="scientific">Rhizobium lusitanum</name>
    <dbReference type="NCBI Taxonomy" id="293958"/>
    <lineage>
        <taxon>Bacteria</taxon>
        <taxon>Pseudomonadati</taxon>
        <taxon>Pseudomonadota</taxon>
        <taxon>Alphaproteobacteria</taxon>
        <taxon>Hyphomicrobiales</taxon>
        <taxon>Rhizobiaceae</taxon>
        <taxon>Rhizobium/Agrobacterium group</taxon>
        <taxon>Rhizobium</taxon>
    </lineage>
</organism>
<dbReference type="Proteomes" id="UP000199205">
    <property type="component" value="Unassembled WGS sequence"/>
</dbReference>
<feature type="compositionally biased region" description="Polar residues" evidence="1">
    <location>
        <begin position="140"/>
        <end position="152"/>
    </location>
</feature>
<accession>A0A1C3WMN4</accession>
<gene>
    <name evidence="2" type="ORF">GA0061101_113152</name>
</gene>
<sequence length="406" mass="45455">MSQESNIRRGVRNSGYVPIPNRVFEDDRLSMEARWLLGYLLSKPDNWIVVIGDIMKKGGCGRDKARKMIAELVEFGYAEREQGRADGKFGASMLVIFDEPRASASDDQSGQNESVAFLPQTEMPAPVKPSPVLPSPAKTAHSNNSSLANTDYQQERDARDEGSEEKPEAVERAFRRWYAKWPTRDKDSEYAGRKAWQKLSPEQRAECIAKSPTYIERAEKAKISVPWAGAYLTGRDWEKLEDPKSDVALPIVHKPYSRAWHAGRCAELLKPASATMPALPPLLRSLVAQGGEKADAILRDRRIKHGWPKVNTMDERVQDRKGMTVAPNVFRVSEGFDSVGRTGELCAAWERFFARTGLPWVPTPDGNVERFFFPPVSSEITDLDAAVSEAWSAFERQVNEGISNDA</sequence>
<evidence type="ECO:0000313" key="3">
    <source>
        <dbReference type="Proteomes" id="UP000199205"/>
    </source>
</evidence>
<name>A0A1C3WMN4_9HYPH</name>
<evidence type="ECO:0000313" key="2">
    <source>
        <dbReference type="EMBL" id="SCB41313.1"/>
    </source>
</evidence>